<protein>
    <recommendedName>
        <fullName evidence="4">Transcription regulator BetR N-terminal domain-containing protein</fullName>
    </recommendedName>
</protein>
<evidence type="ECO:0000313" key="2">
    <source>
        <dbReference type="EMBL" id="WYW54423.1"/>
    </source>
</evidence>
<reference evidence="2 3" key="1">
    <citation type="submission" date="2024-03" db="EMBL/GenBank/DDBJ databases">
        <authorList>
            <person name="Cao K."/>
        </authorList>
    </citation>
    <scope>NUCLEOTIDE SEQUENCE [LARGE SCALE GENOMIC DNA]</scope>
    <source>
        <strain evidence="2 3">MCCC 1K00696</strain>
    </source>
</reference>
<sequence>MNKAEERLFKLIRENLPKNVSLIEDVASVLDINYDAAYRRIKGKTALTLNEALVLSKHYNLDLKNLSSENSSENKVISVEKTHGEISIDFLYNYLNTCNIEIQAVLNSKKGKIISCANDLPCYHINNSILKKFRIYLLVSMLPKKENVKTISFANFNPSDTILDAYDSFVENYKKVALIEIWNDFTIDNLINQITYFFEIGLLKEDEAIAILEGLVNTLQQLEQQAKNEKRAVNDNTFKLYCNNLISLSDTIFMQTDTLKKAFVPYTNLTYFKVTDLETSAQVEKHLNKQLQYSTNISGESSVARKMFFNKMYQKIEKSKQKLML</sequence>
<organism evidence="2 3">
    <name type="scientific">Polaribacter marinaquae</name>
    <dbReference type="NCBI Taxonomy" id="1642819"/>
    <lineage>
        <taxon>Bacteria</taxon>
        <taxon>Pseudomonadati</taxon>
        <taxon>Bacteroidota</taxon>
        <taxon>Flavobacteriia</taxon>
        <taxon>Flavobacteriales</taxon>
        <taxon>Flavobacteriaceae</taxon>
    </lineage>
</organism>
<gene>
    <name evidence="2" type="ORF">WG950_07750</name>
</gene>
<dbReference type="RefSeq" id="WP_340931447.1">
    <property type="nucleotide sequence ID" value="NZ_CP150496.1"/>
</dbReference>
<name>A0ABZ2TNN8_9FLAO</name>
<evidence type="ECO:0000313" key="3">
    <source>
        <dbReference type="Proteomes" id="UP001491088"/>
    </source>
</evidence>
<dbReference type="Proteomes" id="UP001491088">
    <property type="component" value="Chromosome"/>
</dbReference>
<evidence type="ECO:0000256" key="1">
    <source>
        <dbReference type="SAM" id="Coils"/>
    </source>
</evidence>
<accession>A0ABZ2TNN8</accession>
<keyword evidence="1" id="KW-0175">Coiled coil</keyword>
<proteinExistence type="predicted"/>
<dbReference type="EMBL" id="CP150496">
    <property type="protein sequence ID" value="WYW54423.1"/>
    <property type="molecule type" value="Genomic_DNA"/>
</dbReference>
<evidence type="ECO:0008006" key="4">
    <source>
        <dbReference type="Google" id="ProtNLM"/>
    </source>
</evidence>
<feature type="coiled-coil region" evidence="1">
    <location>
        <begin position="205"/>
        <end position="239"/>
    </location>
</feature>
<keyword evidence="3" id="KW-1185">Reference proteome</keyword>